<name>A0A848IWK6_9BACT</name>
<proteinExistence type="inferred from homology"/>
<organism evidence="6 7">
    <name type="scientific">Marinigracilibium pacificum</name>
    <dbReference type="NCBI Taxonomy" id="2729599"/>
    <lineage>
        <taxon>Bacteria</taxon>
        <taxon>Pseudomonadati</taxon>
        <taxon>Bacteroidota</taxon>
        <taxon>Cytophagia</taxon>
        <taxon>Cytophagales</taxon>
        <taxon>Flammeovirgaceae</taxon>
        <taxon>Marinigracilibium</taxon>
    </lineage>
</organism>
<comment type="caution">
    <text evidence="6">The sequence shown here is derived from an EMBL/GenBank/DDBJ whole genome shotgun (WGS) entry which is preliminary data.</text>
</comment>
<evidence type="ECO:0000256" key="2">
    <source>
        <dbReference type="ARBA" id="ARBA00022679"/>
    </source>
</evidence>
<dbReference type="Pfam" id="PF02782">
    <property type="entry name" value="FGGY_C"/>
    <property type="match status" value="1"/>
</dbReference>
<evidence type="ECO:0000313" key="6">
    <source>
        <dbReference type="EMBL" id="NMM47548.1"/>
    </source>
</evidence>
<keyword evidence="7" id="KW-1185">Reference proteome</keyword>
<feature type="domain" description="Carbohydrate kinase FGGY C-terminal" evidence="5">
    <location>
        <begin position="261"/>
        <end position="448"/>
    </location>
</feature>
<dbReference type="PANTHER" id="PTHR43095">
    <property type="entry name" value="SUGAR KINASE"/>
    <property type="match status" value="1"/>
</dbReference>
<dbReference type="PANTHER" id="PTHR43095:SF5">
    <property type="entry name" value="XYLULOSE KINASE"/>
    <property type="match status" value="1"/>
</dbReference>
<dbReference type="GO" id="GO:0005975">
    <property type="term" value="P:carbohydrate metabolic process"/>
    <property type="evidence" value="ECO:0007669"/>
    <property type="project" value="InterPro"/>
</dbReference>
<comment type="similarity">
    <text evidence="1">Belongs to the FGGY kinase family.</text>
</comment>
<keyword evidence="2" id="KW-0808">Transferase</keyword>
<evidence type="ECO:0000256" key="3">
    <source>
        <dbReference type="ARBA" id="ARBA00022777"/>
    </source>
</evidence>
<dbReference type="RefSeq" id="WP_169678170.1">
    <property type="nucleotide sequence ID" value="NZ_JABBNU010000002.1"/>
</dbReference>
<dbReference type="InterPro" id="IPR000577">
    <property type="entry name" value="Carb_kinase_FGGY"/>
</dbReference>
<feature type="domain" description="Carbohydrate kinase FGGY N-terminal" evidence="4">
    <location>
        <begin position="4"/>
        <end position="246"/>
    </location>
</feature>
<dbReference type="InterPro" id="IPR050406">
    <property type="entry name" value="FGGY_Carb_Kinase"/>
</dbReference>
<dbReference type="PIRSF" id="PIRSF000538">
    <property type="entry name" value="GlpK"/>
    <property type="match status" value="1"/>
</dbReference>
<gene>
    <name evidence="6" type="ORF">HH304_03990</name>
</gene>
<dbReference type="InterPro" id="IPR018484">
    <property type="entry name" value="FGGY_N"/>
</dbReference>
<dbReference type="EMBL" id="JABBNU010000002">
    <property type="protein sequence ID" value="NMM47548.1"/>
    <property type="molecule type" value="Genomic_DNA"/>
</dbReference>
<dbReference type="AlphaFoldDB" id="A0A848IWK6"/>
<keyword evidence="3 6" id="KW-0418">Kinase</keyword>
<sequence>MSSYLIGFDIGSSSVKASLVNADTSETIRSVHYPPTEMDVVSRQKGWAEQNPELWWENVCNASEKLLSDISIDVSKIIGIGLSYQMHGLVLVDENYQVLRPSIIWSDSRAVEIGNKAFIEIGEKKCLDHLMNSPGNFTMSKLKWVFENEPEIYEQVHKFMLPGDFIAMKMTGRITSTIPGMSEAMLWDFKNNKIADFVLQYFGFDQKVVPEILPTFSIQGNLTPGSAKQLGLCPGIPIAYRAGDQPNNAMSLNVFNPGEIAATGGTSGVVYAVVDHPVSDEQSRVNGFAHVNYTKLDPKIGVLLCINGTGSLYRWIRQQVATDNISYNDMEKAASAVPVGSDGLRVIPFGNGAERMLNNRNIGSQIVNLQFNRHTRSHLYRAALEGIAFSFVYGIKILNEIGIRSHVIRVGNDNLFQSEIFATTVSALTKCKIEVIGTTGAAGAALGAGIGVGRYENTQQAFGKIEVKDVIDKQDLKGSYSIAYKNWTKDLGKLIID</sequence>
<dbReference type="SUPFAM" id="SSF53067">
    <property type="entry name" value="Actin-like ATPase domain"/>
    <property type="match status" value="2"/>
</dbReference>
<dbReference type="Gene3D" id="3.30.420.40">
    <property type="match status" value="2"/>
</dbReference>
<evidence type="ECO:0000313" key="7">
    <source>
        <dbReference type="Proteomes" id="UP000559010"/>
    </source>
</evidence>
<protein>
    <submittedName>
        <fullName evidence="6">Carbohydrate kinase</fullName>
    </submittedName>
</protein>
<dbReference type="Pfam" id="PF00370">
    <property type="entry name" value="FGGY_N"/>
    <property type="match status" value="1"/>
</dbReference>
<dbReference type="InterPro" id="IPR043129">
    <property type="entry name" value="ATPase_NBD"/>
</dbReference>
<dbReference type="GO" id="GO:0016301">
    <property type="term" value="F:kinase activity"/>
    <property type="evidence" value="ECO:0007669"/>
    <property type="project" value="UniProtKB-KW"/>
</dbReference>
<evidence type="ECO:0000259" key="5">
    <source>
        <dbReference type="Pfam" id="PF02782"/>
    </source>
</evidence>
<dbReference type="CDD" id="cd07809">
    <property type="entry name" value="ASKHA_NBD_FGGY_BaXK-like"/>
    <property type="match status" value="1"/>
</dbReference>
<accession>A0A848IWK6</accession>
<evidence type="ECO:0000256" key="1">
    <source>
        <dbReference type="ARBA" id="ARBA00009156"/>
    </source>
</evidence>
<dbReference type="Proteomes" id="UP000559010">
    <property type="component" value="Unassembled WGS sequence"/>
</dbReference>
<dbReference type="InterPro" id="IPR018485">
    <property type="entry name" value="FGGY_C"/>
</dbReference>
<reference evidence="6 7" key="1">
    <citation type="submission" date="2020-04" db="EMBL/GenBank/DDBJ databases">
        <title>Flammeovirgaceae bacterium KN852 isolated from deep sea.</title>
        <authorList>
            <person name="Zhang D.-C."/>
        </authorList>
    </citation>
    <scope>NUCLEOTIDE SEQUENCE [LARGE SCALE GENOMIC DNA]</scope>
    <source>
        <strain evidence="6 7">KN852</strain>
    </source>
</reference>
<evidence type="ECO:0000259" key="4">
    <source>
        <dbReference type="Pfam" id="PF00370"/>
    </source>
</evidence>